<evidence type="ECO:0000313" key="2">
    <source>
        <dbReference type="EMBL" id="KAF4504718.1"/>
    </source>
</evidence>
<feature type="region of interest" description="Disordered" evidence="1">
    <location>
        <begin position="167"/>
        <end position="357"/>
    </location>
</feature>
<evidence type="ECO:0000256" key="1">
    <source>
        <dbReference type="SAM" id="MobiDB-lite"/>
    </source>
</evidence>
<dbReference type="AlphaFoldDB" id="A0A8H4LSP4"/>
<keyword evidence="3" id="KW-1185">Reference proteome</keyword>
<dbReference type="InterPro" id="IPR044688">
    <property type="entry name" value="SCI-1-like"/>
</dbReference>
<comment type="caution">
    <text evidence="2">The sequence shown here is derived from an EMBL/GenBank/DDBJ whole genome shotgun (WGS) entry which is preliminary data.</text>
</comment>
<feature type="compositionally biased region" description="Basic and acidic residues" evidence="1">
    <location>
        <begin position="330"/>
        <end position="357"/>
    </location>
</feature>
<organism evidence="2 3">
    <name type="scientific">Ophiocordyceps sinensis</name>
    <dbReference type="NCBI Taxonomy" id="72228"/>
    <lineage>
        <taxon>Eukaryota</taxon>
        <taxon>Fungi</taxon>
        <taxon>Dikarya</taxon>
        <taxon>Ascomycota</taxon>
        <taxon>Pezizomycotina</taxon>
        <taxon>Sordariomycetes</taxon>
        <taxon>Hypocreomycetidae</taxon>
        <taxon>Hypocreales</taxon>
        <taxon>Ophiocordycipitaceae</taxon>
        <taxon>Ophiocordyceps</taxon>
    </lineage>
</organism>
<evidence type="ECO:0000313" key="3">
    <source>
        <dbReference type="Proteomes" id="UP000557566"/>
    </source>
</evidence>
<dbReference type="EMBL" id="JAAVMX010000009">
    <property type="protein sequence ID" value="KAF4504718.1"/>
    <property type="molecule type" value="Genomic_DNA"/>
</dbReference>
<feature type="compositionally biased region" description="Basic and acidic residues" evidence="1">
    <location>
        <begin position="230"/>
        <end position="307"/>
    </location>
</feature>
<protein>
    <submittedName>
        <fullName evidence="2">Uncharacterized protein</fullName>
    </submittedName>
</protein>
<feature type="region of interest" description="Disordered" evidence="1">
    <location>
        <begin position="1"/>
        <end position="92"/>
    </location>
</feature>
<feature type="compositionally biased region" description="Basic residues" evidence="1">
    <location>
        <begin position="68"/>
        <end position="81"/>
    </location>
</feature>
<dbReference type="PANTHER" id="PTHR34117:SF1">
    <property type="entry name" value="STYLE CELL-CYCLE INHIBITOR 1"/>
    <property type="match status" value="1"/>
</dbReference>
<dbReference type="PANTHER" id="PTHR34117">
    <property type="entry name" value="STYLE CELL-CYCLE INHIBITOR 1"/>
    <property type="match status" value="1"/>
</dbReference>
<dbReference type="OrthoDB" id="2139939at2759"/>
<name>A0A8H4LSP4_9HYPO</name>
<sequence length="373" mass="43611">MPGSPTRPGRGLLRHDRDTSRRRAVSRRGNRYDDQHPRQTSPSPERKRRRSTQEERRSASPAVDTREPRRRRHASHHHRDKAKAPVVDDAAEKPLPYSARPLVKAHLQTLEPLFVHYLNLQKCKDARVMDDREFRGRWKSFVGKWNRNELAEGWYDPEMLARISTWEVEEKDDQEGREAPRQSSSGRLDDDYERGGSATGDDDDENYGPTLPRSKPRRRMGADVPTLQDLDLRDELIKESRGAEREALRDARKADRAQQKERLEELAPRAEPGTRERKLEKRREANDAMRQLRDKSPGLEAGNDKELMGGGDLVDEYRQMKATARRRKSERQIQKEELERANKEMMEAKRKAWQQREEGTVSMLRELAKRRFG</sequence>
<accession>A0A8H4LSP4</accession>
<reference evidence="2 3" key="1">
    <citation type="journal article" date="2020" name="Genome Biol. Evol.">
        <title>A new high-quality draft genome assembly of the Chinese cordyceps Ophiocordyceps sinensis.</title>
        <authorList>
            <person name="Shu R."/>
            <person name="Zhang J."/>
            <person name="Meng Q."/>
            <person name="Zhang H."/>
            <person name="Zhou G."/>
            <person name="Li M."/>
            <person name="Wu P."/>
            <person name="Zhao Y."/>
            <person name="Chen C."/>
            <person name="Qin Q."/>
        </authorList>
    </citation>
    <scope>NUCLEOTIDE SEQUENCE [LARGE SCALE GENOMIC DNA]</scope>
    <source>
        <strain evidence="2 3">IOZ07</strain>
    </source>
</reference>
<proteinExistence type="predicted"/>
<dbReference type="Proteomes" id="UP000557566">
    <property type="component" value="Unassembled WGS sequence"/>
</dbReference>
<gene>
    <name evidence="2" type="ORF">G6O67_008129</name>
</gene>